<name>A0AAF0USJ5_SOLVR</name>
<dbReference type="EC" id="2.3.1.20" evidence="3"/>
<dbReference type="EMBL" id="CP133621">
    <property type="protein sequence ID" value="WMV50646.1"/>
    <property type="molecule type" value="Genomic_DNA"/>
</dbReference>
<evidence type="ECO:0000256" key="6">
    <source>
        <dbReference type="ARBA" id="ARBA00048109"/>
    </source>
</evidence>
<organism evidence="8 9">
    <name type="scientific">Solanum verrucosum</name>
    <dbReference type="NCBI Taxonomy" id="315347"/>
    <lineage>
        <taxon>Eukaryota</taxon>
        <taxon>Viridiplantae</taxon>
        <taxon>Streptophyta</taxon>
        <taxon>Embryophyta</taxon>
        <taxon>Tracheophyta</taxon>
        <taxon>Spermatophyta</taxon>
        <taxon>Magnoliopsida</taxon>
        <taxon>eudicotyledons</taxon>
        <taxon>Gunneridae</taxon>
        <taxon>Pentapetalae</taxon>
        <taxon>asterids</taxon>
        <taxon>lamiids</taxon>
        <taxon>Solanales</taxon>
        <taxon>Solanaceae</taxon>
        <taxon>Solanoideae</taxon>
        <taxon>Solaneae</taxon>
        <taxon>Solanum</taxon>
    </lineage>
</organism>
<proteinExistence type="predicted"/>
<protein>
    <recommendedName>
        <fullName evidence="3">diacylglycerol O-acyltransferase</fullName>
        <ecNumber evidence="3">2.3.1.20</ecNumber>
    </recommendedName>
</protein>
<accession>A0AAF0USJ5</accession>
<comment type="pathway">
    <text evidence="1">Glycerolipid metabolism; triacylglycerol biosynthesis.</text>
</comment>
<evidence type="ECO:0000313" key="9">
    <source>
        <dbReference type="Proteomes" id="UP001234989"/>
    </source>
</evidence>
<evidence type="ECO:0000256" key="1">
    <source>
        <dbReference type="ARBA" id="ARBA00004771"/>
    </source>
</evidence>
<gene>
    <name evidence="8" type="ORF">MTR67_044031</name>
</gene>
<evidence type="ECO:0000259" key="7">
    <source>
        <dbReference type="Pfam" id="PF03007"/>
    </source>
</evidence>
<dbReference type="InterPro" id="IPR045034">
    <property type="entry name" value="O-acyltransferase_WSD1-like"/>
</dbReference>
<evidence type="ECO:0000256" key="4">
    <source>
        <dbReference type="ARBA" id="ARBA00022679"/>
    </source>
</evidence>
<evidence type="ECO:0000256" key="2">
    <source>
        <dbReference type="ARBA" id="ARBA00005189"/>
    </source>
</evidence>
<sequence>MYTQVVDEENSEEMKWVQTKIDLDQHIIIPEVDENEVESAEKFVENYIYKLSKTSLDRSKSLWEIHILNIKTCDAESVAIFRIHHSLGDGTSLISLLLACTR</sequence>
<dbReference type="AlphaFoldDB" id="A0AAF0USJ5"/>
<dbReference type="PANTHER" id="PTHR31650:SF74">
    <property type="entry name" value="O-ACYLTRANSFERASE WSD1-LIKE"/>
    <property type="match status" value="1"/>
</dbReference>
<keyword evidence="9" id="KW-1185">Reference proteome</keyword>
<dbReference type="Proteomes" id="UP001234989">
    <property type="component" value="Chromosome 10"/>
</dbReference>
<evidence type="ECO:0000256" key="5">
    <source>
        <dbReference type="ARBA" id="ARBA00023315"/>
    </source>
</evidence>
<keyword evidence="4" id="KW-0808">Transferase</keyword>
<feature type="domain" description="O-acyltransferase WSD1-like N-terminal" evidence="7">
    <location>
        <begin position="11"/>
        <end position="97"/>
    </location>
</feature>
<reference evidence="8" key="1">
    <citation type="submission" date="2023-08" db="EMBL/GenBank/DDBJ databases">
        <title>A de novo genome assembly of Solanum verrucosum Schlechtendal, a Mexican diploid species geographically isolated from the other diploid A-genome species in potato relatives.</title>
        <authorList>
            <person name="Hosaka K."/>
        </authorList>
    </citation>
    <scope>NUCLEOTIDE SEQUENCE</scope>
    <source>
        <tissue evidence="8">Young leaves</tissue>
    </source>
</reference>
<keyword evidence="5" id="KW-0012">Acyltransferase</keyword>
<dbReference type="GO" id="GO:0005886">
    <property type="term" value="C:plasma membrane"/>
    <property type="evidence" value="ECO:0007669"/>
    <property type="project" value="TreeGrafter"/>
</dbReference>
<dbReference type="GO" id="GO:0004144">
    <property type="term" value="F:diacylglycerol O-acyltransferase activity"/>
    <property type="evidence" value="ECO:0007669"/>
    <property type="project" value="UniProtKB-EC"/>
</dbReference>
<dbReference type="GO" id="GO:0019432">
    <property type="term" value="P:triglyceride biosynthetic process"/>
    <property type="evidence" value="ECO:0007669"/>
    <property type="project" value="TreeGrafter"/>
</dbReference>
<dbReference type="InterPro" id="IPR004255">
    <property type="entry name" value="O-acyltransferase_WSD1_N"/>
</dbReference>
<comment type="pathway">
    <text evidence="2">Lipid metabolism.</text>
</comment>
<dbReference type="Pfam" id="PF03007">
    <property type="entry name" value="WS_DGAT_cat"/>
    <property type="match status" value="1"/>
</dbReference>
<comment type="catalytic activity">
    <reaction evidence="6">
        <text>an acyl-CoA + a 1,2-diacyl-sn-glycerol = a triacyl-sn-glycerol + CoA</text>
        <dbReference type="Rhea" id="RHEA:10868"/>
        <dbReference type="ChEBI" id="CHEBI:17815"/>
        <dbReference type="ChEBI" id="CHEBI:57287"/>
        <dbReference type="ChEBI" id="CHEBI:58342"/>
        <dbReference type="ChEBI" id="CHEBI:64615"/>
        <dbReference type="EC" id="2.3.1.20"/>
    </reaction>
</comment>
<dbReference type="PANTHER" id="PTHR31650">
    <property type="entry name" value="O-ACYLTRANSFERASE (WSD1-LIKE) FAMILY PROTEIN"/>
    <property type="match status" value="1"/>
</dbReference>
<evidence type="ECO:0000313" key="8">
    <source>
        <dbReference type="EMBL" id="WMV50646.1"/>
    </source>
</evidence>
<evidence type="ECO:0000256" key="3">
    <source>
        <dbReference type="ARBA" id="ARBA00013244"/>
    </source>
</evidence>